<evidence type="ECO:0000313" key="6">
    <source>
        <dbReference type="Proteomes" id="UP000249799"/>
    </source>
</evidence>
<dbReference type="GO" id="GO:0015930">
    <property type="term" value="F:glutamate synthase activity"/>
    <property type="evidence" value="ECO:0007669"/>
    <property type="project" value="InterPro"/>
</dbReference>
<sequence>MVTLIFIGIIGLLVGFLVLVAIYDLVQSKHTILRNFPVIGHLRYILEGIGPELRQYIVTNNNQERPFNRDERSWVYASSKKENNYYGFGTDNAIENELNYLIIKHSAFPHSPPPRGPEELPTIACSKVWGAARGRAKAFRPESTIYISAMSYGSLSAPAVEALNKGAAMAHCMHNSGEGSVTPHHGHGGDIMWQIGTGYFGCRDEEGRFNLEKLKEVIARYPVRAIEIKLSQGAKPGHGGVLPAGKITEEIAAIRGIPMGVDCVSPSSHREFTNVDEMLDFVEMIAQATGLPVGIKSAVGQMDFWQELAEKMVDGKRGVDFIVIDGGEGGTGAAPLAFSDHVSYPFKTGFPRVYREFAIRGIADNVVFVGSGKLGFPQSALLAHALGCDMISVAREALLAIGCIQAQRCQTNKCPAGITTQNKWLMRGLDPQHKSVRFANYALNLQYEIMELANACGVPHPSLVTLDHFDILGEDFSARSARDAFGYEPGWALPPQAEQERLWAEGKGFQAKARAKSKAALSAAE</sequence>
<name>A0A2Z4FRM2_9DELT</name>
<comment type="similarity">
    <text evidence="1 2">Belongs to the glutamate synthase family.</text>
</comment>
<dbReference type="Proteomes" id="UP000249799">
    <property type="component" value="Chromosome"/>
</dbReference>
<proteinExistence type="inferred from homology"/>
<dbReference type="PANTHER" id="PTHR43819">
    <property type="entry name" value="ARCHAEAL-TYPE GLUTAMATE SYNTHASE [NADPH]"/>
    <property type="match status" value="1"/>
</dbReference>
<dbReference type="PANTHER" id="PTHR43819:SF1">
    <property type="entry name" value="ARCHAEAL-TYPE GLUTAMATE SYNTHASE [NADPH]"/>
    <property type="match status" value="1"/>
</dbReference>
<evidence type="ECO:0000256" key="1">
    <source>
        <dbReference type="ARBA" id="ARBA00009716"/>
    </source>
</evidence>
<keyword evidence="3" id="KW-0472">Membrane</keyword>
<dbReference type="OrthoDB" id="9758182at2"/>
<evidence type="ECO:0000256" key="2">
    <source>
        <dbReference type="PIRNR" id="PIRNR006429"/>
    </source>
</evidence>
<dbReference type="GO" id="GO:0006537">
    <property type="term" value="P:glutamate biosynthetic process"/>
    <property type="evidence" value="ECO:0007669"/>
    <property type="project" value="InterPro"/>
</dbReference>
<organism evidence="5 6">
    <name type="scientific">Bradymonas sediminis</name>
    <dbReference type="NCBI Taxonomy" id="1548548"/>
    <lineage>
        <taxon>Bacteria</taxon>
        <taxon>Deltaproteobacteria</taxon>
        <taxon>Bradymonadales</taxon>
        <taxon>Bradymonadaceae</taxon>
        <taxon>Bradymonas</taxon>
    </lineage>
</organism>
<keyword evidence="6" id="KW-1185">Reference proteome</keyword>
<dbReference type="CDD" id="cd02808">
    <property type="entry name" value="GltS_FMN"/>
    <property type="match status" value="1"/>
</dbReference>
<evidence type="ECO:0000259" key="4">
    <source>
        <dbReference type="Pfam" id="PF01645"/>
    </source>
</evidence>
<dbReference type="Gene3D" id="3.20.20.70">
    <property type="entry name" value="Aldolase class I"/>
    <property type="match status" value="1"/>
</dbReference>
<dbReference type="SUPFAM" id="SSF51395">
    <property type="entry name" value="FMN-linked oxidoreductases"/>
    <property type="match status" value="1"/>
</dbReference>
<feature type="transmembrane region" description="Helical" evidence="3">
    <location>
        <begin position="6"/>
        <end position="26"/>
    </location>
</feature>
<dbReference type="Pfam" id="PF01645">
    <property type="entry name" value="Glu_synthase"/>
    <property type="match status" value="1"/>
</dbReference>
<evidence type="ECO:0000256" key="3">
    <source>
        <dbReference type="SAM" id="Phobius"/>
    </source>
</evidence>
<dbReference type="PIRSF" id="PIRSF006429">
    <property type="entry name" value="GOGAT_lg_2"/>
    <property type="match status" value="1"/>
</dbReference>
<protein>
    <submittedName>
        <fullName evidence="5">FMN-binding glutamate synthase family protein</fullName>
    </submittedName>
</protein>
<dbReference type="AlphaFoldDB" id="A0A2Z4FRM2"/>
<keyword evidence="3" id="KW-1133">Transmembrane helix</keyword>
<dbReference type="InterPro" id="IPR024188">
    <property type="entry name" value="GltB"/>
</dbReference>
<keyword evidence="3" id="KW-0812">Transmembrane</keyword>
<dbReference type="InterPro" id="IPR002932">
    <property type="entry name" value="Glu_synthdom"/>
</dbReference>
<accession>A0A2Z4FRM2</accession>
<gene>
    <name evidence="5" type="ORF">DN745_00220</name>
</gene>
<dbReference type="InterPro" id="IPR013785">
    <property type="entry name" value="Aldolase_TIM"/>
</dbReference>
<evidence type="ECO:0000313" key="5">
    <source>
        <dbReference type="EMBL" id="AWV91318.1"/>
    </source>
</evidence>
<dbReference type="KEGG" id="bsed:DN745_00220"/>
<reference evidence="5 6" key="1">
    <citation type="submission" date="2018-06" db="EMBL/GenBank/DDBJ databases">
        <title>Lujinxingia sediminis gen. nov. sp. nov., a new facultative anaerobic member of the class Deltaproteobacteria, and proposal of Lujinxingaceae fam. nov.</title>
        <authorList>
            <person name="Guo L.-Y."/>
            <person name="Li C.-M."/>
            <person name="Wang S."/>
            <person name="Du Z.-J."/>
        </authorList>
    </citation>
    <scope>NUCLEOTIDE SEQUENCE [LARGE SCALE GENOMIC DNA]</scope>
    <source>
        <strain evidence="5 6">FA350</strain>
    </source>
</reference>
<feature type="domain" description="Glutamate synthase" evidence="4">
    <location>
        <begin position="140"/>
        <end position="458"/>
    </location>
</feature>
<dbReference type="EMBL" id="CP030032">
    <property type="protein sequence ID" value="AWV91318.1"/>
    <property type="molecule type" value="Genomic_DNA"/>
</dbReference>